<keyword evidence="5 11" id="KW-0812">Transmembrane</keyword>
<dbReference type="GO" id="GO:0009881">
    <property type="term" value="F:photoreceptor activity"/>
    <property type="evidence" value="ECO:0007669"/>
    <property type="project" value="UniProtKB-KW"/>
</dbReference>
<evidence type="ECO:0000256" key="1">
    <source>
        <dbReference type="ARBA" id="ARBA00004141"/>
    </source>
</evidence>
<reference evidence="13" key="1">
    <citation type="submission" date="2014-09" db="EMBL/GenBank/DDBJ databases">
        <authorList>
            <person name="Gomez-Valero L."/>
        </authorList>
    </citation>
    <scope>NUCLEOTIDE SEQUENCE [LARGE SCALE GENOMIC DNA]</scope>
    <source>
        <strain evidence="13">ATCC35250</strain>
    </source>
</reference>
<feature type="transmembrane region" description="Helical" evidence="11">
    <location>
        <begin position="122"/>
        <end position="140"/>
    </location>
</feature>
<evidence type="ECO:0000256" key="6">
    <source>
        <dbReference type="ARBA" id="ARBA00022925"/>
    </source>
</evidence>
<evidence type="ECO:0000256" key="5">
    <source>
        <dbReference type="ARBA" id="ARBA00022692"/>
    </source>
</evidence>
<evidence type="ECO:0000256" key="7">
    <source>
        <dbReference type="ARBA" id="ARBA00022989"/>
    </source>
</evidence>
<dbReference type="CDD" id="cd15242">
    <property type="entry name" value="7tm_Proteorhodopsin"/>
    <property type="match status" value="1"/>
</dbReference>
<dbReference type="Proteomes" id="UP000032803">
    <property type="component" value="Chromosome I"/>
</dbReference>
<feature type="transmembrane region" description="Helical" evidence="11">
    <location>
        <begin position="12"/>
        <end position="34"/>
    </location>
</feature>
<dbReference type="KEGG" id="lha:LHA_1133"/>
<keyword evidence="8" id="KW-0157">Chromophore</keyword>
<dbReference type="SUPFAM" id="SSF81321">
    <property type="entry name" value="Family A G protein-coupled receptor-like"/>
    <property type="match status" value="1"/>
</dbReference>
<dbReference type="HOGENOM" id="CLU_054785_3_1_6"/>
<comment type="subcellular location">
    <subcellularLocation>
        <location evidence="1">Membrane</location>
        <topology evidence="1">Multi-pass membrane protein</topology>
    </subcellularLocation>
</comment>
<keyword evidence="3" id="KW-0600">Photoreceptor protein</keyword>
<evidence type="ECO:0000256" key="9">
    <source>
        <dbReference type="ARBA" id="ARBA00023136"/>
    </source>
</evidence>
<keyword evidence="7 11" id="KW-1133">Transmembrane helix</keyword>
<evidence type="ECO:0000313" key="13">
    <source>
        <dbReference type="Proteomes" id="UP000032803"/>
    </source>
</evidence>
<comment type="similarity">
    <text evidence="2">Belongs to the archaeal/bacterial/fungal opsin family.</text>
</comment>
<dbReference type="STRING" id="449.LHA_1133"/>
<keyword evidence="9 11" id="KW-0472">Membrane</keyword>
<dbReference type="GO" id="GO:0005216">
    <property type="term" value="F:monoatomic ion channel activity"/>
    <property type="evidence" value="ECO:0007669"/>
    <property type="project" value="InterPro"/>
</dbReference>
<dbReference type="PANTHER" id="PTHR28286:SF2">
    <property type="entry name" value="BACTERIORHODOPSIN _OPSIN, NOPA (EUROFUNG)"/>
    <property type="match status" value="1"/>
</dbReference>
<dbReference type="PATRIC" id="fig|449.7.peg.3143"/>
<proteinExistence type="inferred from homology"/>
<evidence type="ECO:0000256" key="3">
    <source>
        <dbReference type="ARBA" id="ARBA00022543"/>
    </source>
</evidence>
<dbReference type="InterPro" id="IPR018229">
    <property type="entry name" value="Rhodopsin_retinal_BS"/>
</dbReference>
<evidence type="ECO:0000256" key="2">
    <source>
        <dbReference type="ARBA" id="ARBA00008130"/>
    </source>
</evidence>
<evidence type="ECO:0000256" key="11">
    <source>
        <dbReference type="SAM" id="Phobius"/>
    </source>
</evidence>
<accession>A0A0A8UTW0</accession>
<sequence length="251" mass="28261">MDNLGLIGYNLLYNVFSFTFALMMAATLFFWLNLARVSGRYRLAISITGLVTFIAAYHYLQIFFSFEHAYNVMGDRVTLSGKPFNDAYRYVDWLLTVPLLLVELILVMKLSHEETVSRSVKLGFAAAVMVILGYPGEISVDMSSRLLWWVLSMIPFLYIVYELFFGLRASISKQPQKTQPLVRKACYLTVLAWCFYPVVYLLPNLGLGGGHAFVAVQVGYSIADIVAKAGFGLLIFFIARSKSSEEGYAEL</sequence>
<keyword evidence="6" id="KW-0681">Retinal protein</keyword>
<name>A0A0A8UTW0_LEGHA</name>
<dbReference type="InterPro" id="IPR001425">
    <property type="entry name" value="Arc/bac/fun_rhodopsins"/>
</dbReference>
<evidence type="ECO:0000313" key="12">
    <source>
        <dbReference type="EMBL" id="CEK10189.1"/>
    </source>
</evidence>
<keyword evidence="10" id="KW-0675">Receptor</keyword>
<dbReference type="Pfam" id="PF01036">
    <property type="entry name" value="Bac_rhodopsin"/>
    <property type="match status" value="1"/>
</dbReference>
<feature type="transmembrane region" description="Helical" evidence="11">
    <location>
        <begin position="41"/>
        <end position="60"/>
    </location>
</feature>
<feature type="transmembrane region" description="Helical" evidence="11">
    <location>
        <begin position="185"/>
        <end position="202"/>
    </location>
</feature>
<dbReference type="AlphaFoldDB" id="A0A0A8UTW0"/>
<dbReference type="PROSITE" id="PS00950">
    <property type="entry name" value="BACTERIAL_OPSIN_1"/>
    <property type="match status" value="1"/>
</dbReference>
<protein>
    <submittedName>
        <fullName evidence="12">Xanthorhodopsin</fullName>
    </submittedName>
</protein>
<dbReference type="Gene3D" id="1.20.1070.10">
    <property type="entry name" value="Rhodopsin 7-helix transmembrane proteins"/>
    <property type="match status" value="1"/>
</dbReference>
<keyword evidence="13" id="KW-1185">Reference proteome</keyword>
<dbReference type="PRINTS" id="PR00251">
    <property type="entry name" value="BACTRLOPSIN"/>
</dbReference>
<keyword evidence="4" id="KW-0716">Sensory transduction</keyword>
<gene>
    <name evidence="12" type="ORF">LHA_1133</name>
</gene>
<feature type="transmembrane region" description="Helical" evidence="11">
    <location>
        <begin position="90"/>
        <end position="110"/>
    </location>
</feature>
<organism evidence="12 13">
    <name type="scientific">Legionella hackeliae</name>
    <dbReference type="NCBI Taxonomy" id="449"/>
    <lineage>
        <taxon>Bacteria</taxon>
        <taxon>Pseudomonadati</taxon>
        <taxon>Pseudomonadota</taxon>
        <taxon>Gammaproteobacteria</taxon>
        <taxon>Legionellales</taxon>
        <taxon>Legionellaceae</taxon>
        <taxon>Legionella</taxon>
    </lineage>
</organism>
<dbReference type="OrthoDB" id="30586at2"/>
<dbReference type="PANTHER" id="PTHR28286">
    <property type="match status" value="1"/>
</dbReference>
<dbReference type="GO" id="GO:0016020">
    <property type="term" value="C:membrane"/>
    <property type="evidence" value="ECO:0007669"/>
    <property type="project" value="UniProtKB-SubCell"/>
</dbReference>
<feature type="transmembrane region" description="Helical" evidence="11">
    <location>
        <begin position="146"/>
        <end position="164"/>
    </location>
</feature>
<evidence type="ECO:0000256" key="8">
    <source>
        <dbReference type="ARBA" id="ARBA00022991"/>
    </source>
</evidence>
<feature type="transmembrane region" description="Helical" evidence="11">
    <location>
        <begin position="214"/>
        <end position="239"/>
    </location>
</feature>
<evidence type="ECO:0000256" key="10">
    <source>
        <dbReference type="ARBA" id="ARBA00023170"/>
    </source>
</evidence>
<dbReference type="EMBL" id="LN681225">
    <property type="protein sequence ID" value="CEK10189.1"/>
    <property type="molecule type" value="Genomic_DNA"/>
</dbReference>
<dbReference type="RefSeq" id="WP_045105598.1">
    <property type="nucleotide sequence ID" value="NZ_LN681225.1"/>
</dbReference>
<dbReference type="GO" id="GO:0007602">
    <property type="term" value="P:phototransduction"/>
    <property type="evidence" value="ECO:0007669"/>
    <property type="project" value="UniProtKB-KW"/>
</dbReference>
<evidence type="ECO:0000256" key="4">
    <source>
        <dbReference type="ARBA" id="ARBA00022606"/>
    </source>
</evidence>
<dbReference type="SMART" id="SM01021">
    <property type="entry name" value="Bac_rhodopsin"/>
    <property type="match status" value="1"/>
</dbReference>